<accession>A0A9W7T352</accession>
<feature type="region of interest" description="Disordered" evidence="1">
    <location>
        <begin position="515"/>
        <end position="540"/>
    </location>
</feature>
<evidence type="ECO:0000256" key="1">
    <source>
        <dbReference type="SAM" id="MobiDB-lite"/>
    </source>
</evidence>
<dbReference type="Proteomes" id="UP001059041">
    <property type="component" value="Unassembled WGS sequence"/>
</dbReference>
<evidence type="ECO:0000313" key="3">
    <source>
        <dbReference type="Proteomes" id="UP001059041"/>
    </source>
</evidence>
<evidence type="ECO:0000313" key="2">
    <source>
        <dbReference type="EMBL" id="KAI7789386.1"/>
    </source>
</evidence>
<dbReference type="EMBL" id="JAFHDT010000480">
    <property type="protein sequence ID" value="KAI7789386.1"/>
    <property type="molecule type" value="Genomic_DNA"/>
</dbReference>
<dbReference type="PANTHER" id="PTHR31025:SF22">
    <property type="entry name" value="IP13529P"/>
    <property type="match status" value="1"/>
</dbReference>
<comment type="caution">
    <text evidence="2">The sequence shown here is derived from an EMBL/GenBank/DDBJ whole genome shotgun (WGS) entry which is preliminary data.</text>
</comment>
<sequence>DRLEQNKLYYDPPWDLESLKAHLHLETRAWADGLGDLTKDATYAVNSLLNGWYHSLRSQHKQAVNAYSSIAVMEDIEDSQAPSSMVSPSISSRSGFYSCLERRRSCFEGFLWQLPRGGQTKINEKMDPVEDIIKKALPMLQKRDYNNLLTHLTEDMKYVIPPIAGCRLIHYIKQRGHQDLTSGQQSISSIGSSFSGEPANVPIQVSDWVSSFEVPWEKMPPNLRQCLAQGQRPRKQEHLAMVRTIVDSIRETCLNPTRSHCSEIARRVTEKYPKSFADVTMEGELIGCGYGSLLNQIKTRAEHLNRDNTLVRVRRAKRCISDNGSTPSSEITPSKCSKTDSYGCINWQPVDLPQGETPESVELKREEMVKLFSQEGPRAAELGHVEELMKTTYVSQRYAINKISPPCIDELKEQWPFLFMKRNLCDHFNTLTGIDINTRLTESLSTKGKKVLHFFKSKLQRWKEDVRNVLKDINCAEKGDIDYGVASMITLMAYYREKQDSLFLLADIHSENQSRWDEMPDKDTDQPDIWEKGAKKKVPA</sequence>
<keyword evidence="3" id="KW-1185">Reference proteome</keyword>
<dbReference type="AlphaFoldDB" id="A0A9W7T352"/>
<dbReference type="PANTHER" id="PTHR31025">
    <property type="entry name" value="SI:CH211-196P9.1-RELATED"/>
    <property type="match status" value="1"/>
</dbReference>
<feature type="compositionally biased region" description="Basic and acidic residues" evidence="1">
    <location>
        <begin position="515"/>
        <end position="533"/>
    </location>
</feature>
<name>A0A9W7T352_TRIRA</name>
<organism evidence="2 3">
    <name type="scientific">Triplophysa rosa</name>
    <name type="common">Cave loach</name>
    <dbReference type="NCBI Taxonomy" id="992332"/>
    <lineage>
        <taxon>Eukaryota</taxon>
        <taxon>Metazoa</taxon>
        <taxon>Chordata</taxon>
        <taxon>Craniata</taxon>
        <taxon>Vertebrata</taxon>
        <taxon>Euteleostomi</taxon>
        <taxon>Actinopterygii</taxon>
        <taxon>Neopterygii</taxon>
        <taxon>Teleostei</taxon>
        <taxon>Ostariophysi</taxon>
        <taxon>Cypriniformes</taxon>
        <taxon>Nemacheilidae</taxon>
        <taxon>Triplophysa</taxon>
    </lineage>
</organism>
<proteinExistence type="predicted"/>
<feature type="non-terminal residue" evidence="2">
    <location>
        <position position="540"/>
    </location>
</feature>
<reference evidence="2" key="1">
    <citation type="submission" date="2021-02" db="EMBL/GenBank/DDBJ databases">
        <title>Comparative genomics reveals that relaxation of natural selection precedes convergent phenotypic evolution of cavefish.</title>
        <authorList>
            <person name="Peng Z."/>
        </authorList>
    </citation>
    <scope>NUCLEOTIDE SEQUENCE</scope>
    <source>
        <tissue evidence="2">Muscle</tissue>
    </source>
</reference>
<gene>
    <name evidence="2" type="ORF">IRJ41_018293</name>
</gene>
<protein>
    <submittedName>
        <fullName evidence="2">Uncharacterized protein</fullName>
    </submittedName>
</protein>